<dbReference type="PANTHER" id="PTHR15326">
    <property type="entry name" value="SPERMATOGENESIS-ASSOCIATED PROTEIN 2/TAMOZHENNIC"/>
    <property type="match status" value="1"/>
</dbReference>
<sequence length="497" mass="56244">MNADAFLEMYMNYRARNLSQDDSSSYSTNTDFMALLRQSLVADPELHRALQNGAFEVIGSSQLEHRDLRAQLVMLTRAFCLLEEAALNLYYYPWRKEFRTIKTFSGDYVHFLKPVLSKKDVARMLGKLGYVMRRDAHGFVAESFPSASELLKVACGFLAVQLECEILAEIQSEQDLGTVPIADVILVRRGSLGIEACGERLQRLTLQLEKRDVDSALSDLQPAADYLDNLDIYRDAKETPDTGHVPWGLSSARTLCSLAESDSLLPRYQPQFCDSCHEPWDSHLGRPCPLTYKGNETVLYPSECYRPSKYLTPPGDEVGFTTDDYYSASVSPERDTSKTLSQSSDSRGPGTPIRIPLPDGGTYTLHDCMSKTPALVYKCQKCSTLHESECVALQGCRRVYHYVKSILPSEAAVILKYVEQQRYKAHSCLHGNNSPHYQCKTCRELHYIKCSVTEACRKANHPVKVLFREQDQVWWLRQIERDAVLVKGLSETQTQNL</sequence>
<dbReference type="GeneID" id="115470965"/>
<gene>
    <name evidence="5" type="primary">SPATA2L</name>
</gene>
<reference evidence="5" key="1">
    <citation type="submission" date="2025-08" db="UniProtKB">
        <authorList>
            <consortium name="RefSeq"/>
        </authorList>
    </citation>
    <scope>IDENTIFICATION</scope>
</reference>
<feature type="region of interest" description="Disordered" evidence="2">
    <location>
        <begin position="328"/>
        <end position="356"/>
    </location>
</feature>
<dbReference type="PANTHER" id="PTHR15326:SF7">
    <property type="entry name" value="SPERMATOGENESIS-ASSOCIATED PROTEIN 2-LIKE PROTEIN"/>
    <property type="match status" value="1"/>
</dbReference>
<dbReference type="Gene3D" id="1.20.58.2190">
    <property type="match status" value="1"/>
</dbReference>
<evidence type="ECO:0000256" key="1">
    <source>
        <dbReference type="ARBA" id="ARBA00038142"/>
    </source>
</evidence>
<organism evidence="4 5">
    <name type="scientific">Microcaecilia unicolor</name>
    <dbReference type="NCBI Taxonomy" id="1415580"/>
    <lineage>
        <taxon>Eukaryota</taxon>
        <taxon>Metazoa</taxon>
        <taxon>Chordata</taxon>
        <taxon>Craniata</taxon>
        <taxon>Vertebrata</taxon>
        <taxon>Euteleostomi</taxon>
        <taxon>Amphibia</taxon>
        <taxon>Gymnophiona</taxon>
        <taxon>Siphonopidae</taxon>
        <taxon>Microcaecilia</taxon>
    </lineage>
</organism>
<evidence type="ECO:0000313" key="4">
    <source>
        <dbReference type="Proteomes" id="UP000515156"/>
    </source>
</evidence>
<name>A0A6P7XYJ2_9AMPH</name>
<dbReference type="Proteomes" id="UP000515156">
    <property type="component" value="Chromosome 5"/>
</dbReference>
<feature type="domain" description="Spermatogenesis-associated protein 2 PUB-like" evidence="3">
    <location>
        <begin position="70"/>
        <end position="191"/>
    </location>
</feature>
<dbReference type="GO" id="GO:0005737">
    <property type="term" value="C:cytoplasm"/>
    <property type="evidence" value="ECO:0007669"/>
    <property type="project" value="TreeGrafter"/>
</dbReference>
<proteinExistence type="inferred from homology"/>
<dbReference type="CTD" id="124044"/>
<evidence type="ECO:0000313" key="5">
    <source>
        <dbReference type="RefSeq" id="XP_030060472.1"/>
    </source>
</evidence>
<protein>
    <submittedName>
        <fullName evidence="5">Spermatogenesis-associated protein 2-like protein</fullName>
    </submittedName>
</protein>
<dbReference type="RefSeq" id="XP_030060472.1">
    <property type="nucleotide sequence ID" value="XM_030204612.1"/>
</dbReference>
<evidence type="ECO:0000256" key="2">
    <source>
        <dbReference type="SAM" id="MobiDB-lite"/>
    </source>
</evidence>
<dbReference type="AlphaFoldDB" id="A0A6P7XYJ2"/>
<dbReference type="Pfam" id="PF21388">
    <property type="entry name" value="SPATA2_PUB-like"/>
    <property type="match status" value="1"/>
</dbReference>
<dbReference type="OrthoDB" id="9837000at2759"/>
<keyword evidence="4" id="KW-1185">Reference proteome</keyword>
<dbReference type="InParanoid" id="A0A6P7XYJ2"/>
<dbReference type="InterPro" id="IPR048839">
    <property type="entry name" value="SPATA2_PUB-like"/>
</dbReference>
<dbReference type="FunCoup" id="A0A6P7XYJ2">
    <property type="interactions" value="508"/>
</dbReference>
<evidence type="ECO:0000259" key="3">
    <source>
        <dbReference type="Pfam" id="PF21388"/>
    </source>
</evidence>
<accession>A0A6P7XYJ2</accession>
<dbReference type="KEGG" id="muo:115470965"/>
<comment type="similarity">
    <text evidence="1">Belongs to the SPATA2 family.</text>
</comment>